<dbReference type="CDD" id="cd22247">
    <property type="entry name" value="MCM8_WHD"/>
    <property type="match status" value="1"/>
</dbReference>
<dbReference type="GO" id="GO:0005634">
    <property type="term" value="C:nucleus"/>
    <property type="evidence" value="ECO:0007669"/>
    <property type="project" value="UniProtKB-SubCell"/>
</dbReference>
<evidence type="ECO:0000256" key="2">
    <source>
        <dbReference type="ARBA" id="ARBA00008010"/>
    </source>
</evidence>
<protein>
    <submittedName>
        <fullName evidence="7">Uncharacterized protein</fullName>
    </submittedName>
</protein>
<dbReference type="InterPro" id="IPR041562">
    <property type="entry name" value="MCM_lid"/>
</dbReference>
<feature type="domain" description="MCM AAA-lid" evidence="5">
    <location>
        <begin position="66"/>
        <end position="149"/>
    </location>
</feature>
<dbReference type="InterPro" id="IPR027417">
    <property type="entry name" value="P-loop_NTPase"/>
</dbReference>
<dbReference type="Gene3D" id="3.40.50.300">
    <property type="entry name" value="P-loop containing nucleotide triphosphate hydrolases"/>
    <property type="match status" value="1"/>
</dbReference>
<keyword evidence="8" id="KW-1185">Reference proteome</keyword>
<proteinExistence type="inferred from homology"/>
<evidence type="ECO:0000259" key="5">
    <source>
        <dbReference type="Pfam" id="PF17855"/>
    </source>
</evidence>
<accession>A0A397JIJ7</accession>
<evidence type="ECO:0000256" key="1">
    <source>
        <dbReference type="ARBA" id="ARBA00004123"/>
    </source>
</evidence>
<evidence type="ECO:0000313" key="7">
    <source>
        <dbReference type="EMBL" id="RHZ87082.1"/>
    </source>
</evidence>
<comment type="subcellular location">
    <subcellularLocation>
        <location evidence="1">Nucleus</location>
    </subcellularLocation>
</comment>
<dbReference type="OrthoDB" id="7462577at2759"/>
<dbReference type="PANTHER" id="PTHR11630">
    <property type="entry name" value="DNA REPLICATION LICENSING FACTOR MCM FAMILY MEMBER"/>
    <property type="match status" value="1"/>
</dbReference>
<evidence type="ECO:0000259" key="6">
    <source>
        <dbReference type="Pfam" id="PF25051"/>
    </source>
</evidence>
<dbReference type="InterPro" id="IPR056875">
    <property type="entry name" value="MCM8/REC_WHD"/>
</dbReference>
<dbReference type="GO" id="GO:0006310">
    <property type="term" value="P:DNA recombination"/>
    <property type="evidence" value="ECO:0007669"/>
    <property type="project" value="UniProtKB-ARBA"/>
</dbReference>
<evidence type="ECO:0000256" key="3">
    <source>
        <dbReference type="ARBA" id="ARBA00023242"/>
    </source>
</evidence>
<evidence type="ECO:0000256" key="4">
    <source>
        <dbReference type="SAM" id="MobiDB-lite"/>
    </source>
</evidence>
<evidence type="ECO:0000313" key="8">
    <source>
        <dbReference type="Proteomes" id="UP000266861"/>
    </source>
</evidence>
<dbReference type="InterPro" id="IPR031327">
    <property type="entry name" value="MCM"/>
</dbReference>
<organism evidence="7 8">
    <name type="scientific">Diversispora epigaea</name>
    <dbReference type="NCBI Taxonomy" id="1348612"/>
    <lineage>
        <taxon>Eukaryota</taxon>
        <taxon>Fungi</taxon>
        <taxon>Fungi incertae sedis</taxon>
        <taxon>Mucoromycota</taxon>
        <taxon>Glomeromycotina</taxon>
        <taxon>Glomeromycetes</taxon>
        <taxon>Diversisporales</taxon>
        <taxon>Diversisporaceae</taxon>
        <taxon>Diversispora</taxon>
    </lineage>
</organism>
<comment type="similarity">
    <text evidence="2">Belongs to the MCM family.</text>
</comment>
<dbReference type="STRING" id="1348612.A0A397JIJ7"/>
<dbReference type="GO" id="GO:0003697">
    <property type="term" value="F:single-stranded DNA binding"/>
    <property type="evidence" value="ECO:0007669"/>
    <property type="project" value="TreeGrafter"/>
</dbReference>
<dbReference type="GO" id="GO:0017116">
    <property type="term" value="F:single-stranded DNA helicase activity"/>
    <property type="evidence" value="ECO:0007669"/>
    <property type="project" value="TreeGrafter"/>
</dbReference>
<dbReference type="Pfam" id="PF25051">
    <property type="entry name" value="WHD_MCM8"/>
    <property type="match status" value="1"/>
</dbReference>
<name>A0A397JIJ7_9GLOM</name>
<sequence length="255" mass="29472">MDHYLSERVMTVHSGMLADDSYKSQRYIPATNDSSNNRSHIVDILPLSERLKIGTNENMELFDIPFLQKYVAYAHKYVHEIKLSEEARNMIKLFFINMGHKYQSMDETPITVRQLETMIKLSQARARMELRKVVISEDVEEVAEIMEFCLFRIQRDEFGNVRMKGKSKTGRGGGGDRDGVRGSGRSGKQAQARRFLDELFNFGNTKGSDIFSFQEMQQIAKDSELRYDNFQSFIDSLNEQNLLLKKGPGKFQLRS</sequence>
<gene>
    <name evidence="7" type="ORF">Glove_40g95</name>
</gene>
<keyword evidence="3" id="KW-0539">Nucleus</keyword>
<dbReference type="Proteomes" id="UP000266861">
    <property type="component" value="Unassembled WGS sequence"/>
</dbReference>
<dbReference type="EMBL" id="PQFF01000038">
    <property type="protein sequence ID" value="RHZ87082.1"/>
    <property type="molecule type" value="Genomic_DNA"/>
</dbReference>
<reference evidence="7 8" key="1">
    <citation type="submission" date="2018-08" db="EMBL/GenBank/DDBJ databases">
        <title>Genome and evolution of the arbuscular mycorrhizal fungus Diversispora epigaea (formerly Glomus versiforme) and its bacterial endosymbionts.</title>
        <authorList>
            <person name="Sun X."/>
            <person name="Fei Z."/>
            <person name="Harrison M."/>
        </authorList>
    </citation>
    <scope>NUCLEOTIDE SEQUENCE [LARGE SCALE GENOMIC DNA]</scope>
    <source>
        <strain evidence="7 8">IT104</strain>
    </source>
</reference>
<dbReference type="PANTHER" id="PTHR11630:SF47">
    <property type="entry name" value="DNA HELICASE MCM8"/>
    <property type="match status" value="1"/>
</dbReference>
<dbReference type="GO" id="GO:0042555">
    <property type="term" value="C:MCM complex"/>
    <property type="evidence" value="ECO:0007669"/>
    <property type="project" value="TreeGrafter"/>
</dbReference>
<dbReference type="GO" id="GO:0005524">
    <property type="term" value="F:ATP binding"/>
    <property type="evidence" value="ECO:0007669"/>
    <property type="project" value="InterPro"/>
</dbReference>
<feature type="region of interest" description="Disordered" evidence="4">
    <location>
        <begin position="162"/>
        <end position="188"/>
    </location>
</feature>
<dbReference type="Pfam" id="PF17855">
    <property type="entry name" value="MCM_lid"/>
    <property type="match status" value="1"/>
</dbReference>
<comment type="caution">
    <text evidence="7">The sequence shown here is derived from an EMBL/GenBank/DDBJ whole genome shotgun (WGS) entry which is preliminary data.</text>
</comment>
<dbReference type="SUPFAM" id="SSF52540">
    <property type="entry name" value="P-loop containing nucleoside triphosphate hydrolases"/>
    <property type="match status" value="1"/>
</dbReference>
<dbReference type="AlphaFoldDB" id="A0A397JIJ7"/>
<feature type="domain" description="MCM8/REC winged helix" evidence="6">
    <location>
        <begin position="181"/>
        <end position="254"/>
    </location>
</feature>